<protein>
    <recommendedName>
        <fullName evidence="4">Secreted protein</fullName>
    </recommendedName>
</protein>
<gene>
    <name evidence="2" type="ORF">PGTUg99_021713</name>
</gene>
<dbReference type="AlphaFoldDB" id="A0A5B0LUS2"/>
<organism evidence="2 3">
    <name type="scientific">Puccinia graminis f. sp. tritici</name>
    <dbReference type="NCBI Taxonomy" id="56615"/>
    <lineage>
        <taxon>Eukaryota</taxon>
        <taxon>Fungi</taxon>
        <taxon>Dikarya</taxon>
        <taxon>Basidiomycota</taxon>
        <taxon>Pucciniomycotina</taxon>
        <taxon>Pucciniomycetes</taxon>
        <taxon>Pucciniales</taxon>
        <taxon>Pucciniaceae</taxon>
        <taxon>Puccinia</taxon>
    </lineage>
</organism>
<comment type="caution">
    <text evidence="2">The sequence shown here is derived from an EMBL/GenBank/DDBJ whole genome shotgun (WGS) entry which is preliminary data.</text>
</comment>
<name>A0A5B0LUS2_PUCGR</name>
<evidence type="ECO:0000313" key="3">
    <source>
        <dbReference type="Proteomes" id="UP000325313"/>
    </source>
</evidence>
<evidence type="ECO:0000313" key="2">
    <source>
        <dbReference type="EMBL" id="KAA1068151.1"/>
    </source>
</evidence>
<feature type="signal peptide" evidence="1">
    <location>
        <begin position="1"/>
        <end position="27"/>
    </location>
</feature>
<accession>A0A5B0LUS2</accession>
<keyword evidence="1" id="KW-0732">Signal</keyword>
<reference evidence="2 3" key="1">
    <citation type="submission" date="2019-05" db="EMBL/GenBank/DDBJ databases">
        <title>Emergence of the Ug99 lineage of the wheat stem rust pathogen through somatic hybridization.</title>
        <authorList>
            <person name="Li F."/>
            <person name="Upadhyaya N.M."/>
            <person name="Sperschneider J."/>
            <person name="Matny O."/>
            <person name="Nguyen-Phuc H."/>
            <person name="Mago R."/>
            <person name="Raley C."/>
            <person name="Miller M.E."/>
            <person name="Silverstein K.A.T."/>
            <person name="Henningsen E."/>
            <person name="Hirsch C.D."/>
            <person name="Visser B."/>
            <person name="Pretorius Z.A."/>
            <person name="Steffenson B.J."/>
            <person name="Schwessinger B."/>
            <person name="Dodds P.N."/>
            <person name="Figueroa M."/>
        </authorList>
    </citation>
    <scope>NUCLEOTIDE SEQUENCE [LARGE SCALE GENOMIC DNA]</scope>
    <source>
        <strain evidence="2 3">Ug99</strain>
    </source>
</reference>
<evidence type="ECO:0000256" key="1">
    <source>
        <dbReference type="SAM" id="SignalP"/>
    </source>
</evidence>
<feature type="chain" id="PRO_5022781935" description="Secreted protein" evidence="1">
    <location>
        <begin position="28"/>
        <end position="368"/>
    </location>
</feature>
<sequence>MGLPLSPPRWVIAQVIIYLALCSSLQSGIPKTLSTIPEDRAITVFREAPYVTPEAFYRPAYVTPEINPGSRVAIAKNKIVDALFKEAKKGRAPSIWEIKHVKENLVPDAIQEIFGRAQQSPHSDETINALIEGLEKSLMGKGYTPNILKAAIAFQQGLLSLSTRTWKDSSKMADTIESMLQRNGDYIRQLRRNDRVGEVLQSTLGTSEMLDHKLSPNYATIDRLGKNIEFDRGLSEILQQIRKLAEADSPRSASLYKQIPKQRTAVPISRVVSDIKTPSARPQTLIKQLREILSPRTPVSFQTKTAALLLLHHTAHWHLDQTPRILTDHSEMLELRFLAANALKHLADSEDHTLIFPDHRALINASLK</sequence>
<dbReference type="EMBL" id="VDEP01000506">
    <property type="protein sequence ID" value="KAA1068151.1"/>
    <property type="molecule type" value="Genomic_DNA"/>
</dbReference>
<proteinExistence type="predicted"/>
<dbReference type="Proteomes" id="UP000325313">
    <property type="component" value="Unassembled WGS sequence"/>
</dbReference>
<evidence type="ECO:0008006" key="4">
    <source>
        <dbReference type="Google" id="ProtNLM"/>
    </source>
</evidence>